<evidence type="ECO:0000256" key="1">
    <source>
        <dbReference type="RuleBase" id="RU367121"/>
    </source>
</evidence>
<dbReference type="Proteomes" id="UP001341840">
    <property type="component" value="Unassembled WGS sequence"/>
</dbReference>
<keyword evidence="1" id="KW-0560">Oxidoreductase</keyword>
<accession>A0ABU6SRT8</accession>
<evidence type="ECO:0000313" key="2">
    <source>
        <dbReference type="EMBL" id="MED6138543.1"/>
    </source>
</evidence>
<dbReference type="EC" id="1.14.14.17" evidence="1"/>
<comment type="function">
    <text evidence="1">Catalyzes the stereospecific oxidation of squalene to (S)-2,3-epoxysqualene, and is considered to be a rate-limiting enzyme in steroid biosynthesis.</text>
</comment>
<comment type="similarity">
    <text evidence="1">Belongs to the squalene monooxygenase family.</text>
</comment>
<keyword evidence="1" id="KW-0274">FAD</keyword>
<sequence length="100" mass="10992">MDKSIKWFLVRNSVEQAAVRSFRSLLSSPLQSSADVAGVALAFTLGKDGRRIHVIERDLNEQNWIVGELLQPGGYLKLLELGLEADTLDIIPGEVCTSSH</sequence>
<protein>
    <recommendedName>
        <fullName evidence="1">Squalene monooxygenase</fullName>
        <ecNumber evidence="1">1.14.14.17</ecNumber>
    </recommendedName>
</protein>
<comment type="caution">
    <text evidence="2">The sequence shown here is derived from an EMBL/GenBank/DDBJ whole genome shotgun (WGS) entry which is preliminary data.</text>
</comment>
<dbReference type="PANTHER" id="PTHR10835">
    <property type="entry name" value="SQUALENE MONOOXYGENASE"/>
    <property type="match status" value="1"/>
</dbReference>
<comment type="cofactor">
    <cofactor evidence="1">
        <name>FAD</name>
        <dbReference type="ChEBI" id="CHEBI:57692"/>
    </cofactor>
</comment>
<keyword evidence="1" id="KW-0285">Flavoprotein</keyword>
<evidence type="ECO:0000313" key="3">
    <source>
        <dbReference type="Proteomes" id="UP001341840"/>
    </source>
</evidence>
<organism evidence="2 3">
    <name type="scientific">Stylosanthes scabra</name>
    <dbReference type="NCBI Taxonomy" id="79078"/>
    <lineage>
        <taxon>Eukaryota</taxon>
        <taxon>Viridiplantae</taxon>
        <taxon>Streptophyta</taxon>
        <taxon>Embryophyta</taxon>
        <taxon>Tracheophyta</taxon>
        <taxon>Spermatophyta</taxon>
        <taxon>Magnoliopsida</taxon>
        <taxon>eudicotyledons</taxon>
        <taxon>Gunneridae</taxon>
        <taxon>Pentapetalae</taxon>
        <taxon>rosids</taxon>
        <taxon>fabids</taxon>
        <taxon>Fabales</taxon>
        <taxon>Fabaceae</taxon>
        <taxon>Papilionoideae</taxon>
        <taxon>50 kb inversion clade</taxon>
        <taxon>dalbergioids sensu lato</taxon>
        <taxon>Dalbergieae</taxon>
        <taxon>Pterocarpus clade</taxon>
        <taxon>Stylosanthes</taxon>
    </lineage>
</organism>
<dbReference type="InterPro" id="IPR040125">
    <property type="entry name" value="Squalene_monox"/>
</dbReference>
<dbReference type="PANTHER" id="PTHR10835:SF0">
    <property type="entry name" value="SQUALENE MONOOXYGENASE"/>
    <property type="match status" value="1"/>
</dbReference>
<dbReference type="EMBL" id="JASCZI010061365">
    <property type="protein sequence ID" value="MED6138543.1"/>
    <property type="molecule type" value="Genomic_DNA"/>
</dbReference>
<name>A0ABU6SRT8_9FABA</name>
<comment type="subcellular location">
    <subcellularLocation>
        <location evidence="1">Membrane</location>
        <topology evidence="1">Multi-pass membrane protein</topology>
    </subcellularLocation>
</comment>
<gene>
    <name evidence="2" type="ORF">PIB30_075131</name>
</gene>
<keyword evidence="3" id="KW-1185">Reference proteome</keyword>
<reference evidence="2 3" key="1">
    <citation type="journal article" date="2023" name="Plants (Basel)">
        <title>Bridging the Gap: Combining Genomics and Transcriptomics Approaches to Understand Stylosanthes scabra, an Orphan Legume from the Brazilian Caatinga.</title>
        <authorList>
            <person name="Ferreira-Neto J.R.C."/>
            <person name="da Silva M.D."/>
            <person name="Binneck E."/>
            <person name="de Melo N.F."/>
            <person name="da Silva R.H."/>
            <person name="de Melo A.L.T.M."/>
            <person name="Pandolfi V."/>
            <person name="Bustamante F.O."/>
            <person name="Brasileiro-Vidal A.C."/>
            <person name="Benko-Iseppon A.M."/>
        </authorList>
    </citation>
    <scope>NUCLEOTIDE SEQUENCE [LARGE SCALE GENOMIC DNA]</scope>
    <source>
        <tissue evidence="2">Leaves</tissue>
    </source>
</reference>
<comment type="catalytic activity">
    <reaction evidence="1">
        <text>squalene + reduced [NADPH--hemoprotein reductase] + O2 = (S)-2,3-epoxysqualene + oxidized [NADPH--hemoprotein reductase] + H2O + H(+)</text>
        <dbReference type="Rhea" id="RHEA:25282"/>
        <dbReference type="Rhea" id="RHEA-COMP:11964"/>
        <dbReference type="Rhea" id="RHEA-COMP:11965"/>
        <dbReference type="ChEBI" id="CHEBI:15377"/>
        <dbReference type="ChEBI" id="CHEBI:15378"/>
        <dbReference type="ChEBI" id="CHEBI:15379"/>
        <dbReference type="ChEBI" id="CHEBI:15440"/>
        <dbReference type="ChEBI" id="CHEBI:15441"/>
        <dbReference type="ChEBI" id="CHEBI:57618"/>
        <dbReference type="ChEBI" id="CHEBI:58210"/>
        <dbReference type="EC" id="1.14.14.17"/>
    </reaction>
</comment>
<proteinExistence type="inferred from homology"/>